<dbReference type="Proteomes" id="UP001396334">
    <property type="component" value="Unassembled WGS sequence"/>
</dbReference>
<dbReference type="InterPro" id="IPR053151">
    <property type="entry name" value="RNase_H-like"/>
</dbReference>
<protein>
    <recommendedName>
        <fullName evidence="1">RNase H type-1 domain-containing protein</fullName>
    </recommendedName>
</protein>
<accession>A0ABR2U164</accession>
<gene>
    <name evidence="2" type="ORF">V6N11_071569</name>
</gene>
<name>A0ABR2U164_9ROSI</name>
<evidence type="ECO:0000313" key="2">
    <source>
        <dbReference type="EMBL" id="KAK9043222.1"/>
    </source>
</evidence>
<organism evidence="2 3">
    <name type="scientific">Hibiscus sabdariffa</name>
    <name type="common">roselle</name>
    <dbReference type="NCBI Taxonomy" id="183260"/>
    <lineage>
        <taxon>Eukaryota</taxon>
        <taxon>Viridiplantae</taxon>
        <taxon>Streptophyta</taxon>
        <taxon>Embryophyta</taxon>
        <taxon>Tracheophyta</taxon>
        <taxon>Spermatophyta</taxon>
        <taxon>Magnoliopsida</taxon>
        <taxon>eudicotyledons</taxon>
        <taxon>Gunneridae</taxon>
        <taxon>Pentapetalae</taxon>
        <taxon>rosids</taxon>
        <taxon>malvids</taxon>
        <taxon>Malvales</taxon>
        <taxon>Malvaceae</taxon>
        <taxon>Malvoideae</taxon>
        <taxon>Hibiscus</taxon>
    </lineage>
</organism>
<comment type="caution">
    <text evidence="2">The sequence shown here is derived from an EMBL/GenBank/DDBJ whole genome shotgun (WGS) entry which is preliminary data.</text>
</comment>
<dbReference type="InterPro" id="IPR036397">
    <property type="entry name" value="RNaseH_sf"/>
</dbReference>
<dbReference type="CDD" id="cd06222">
    <property type="entry name" value="RNase_H_like"/>
    <property type="match status" value="1"/>
</dbReference>
<dbReference type="Pfam" id="PF13456">
    <property type="entry name" value="RVT_3"/>
    <property type="match status" value="1"/>
</dbReference>
<dbReference type="EMBL" id="JBBPBN010000003">
    <property type="protein sequence ID" value="KAK9043222.1"/>
    <property type="molecule type" value="Genomic_DNA"/>
</dbReference>
<sequence length="393" mass="43937">MIDSNCGWDWNRISAALSGELVDRIAVVPPPRGDAGLDKPVWRWESNHKFTTRSAYLFLSHDVTPLNAGIWTRVWKIPVGISIGGRLHGDILARCIQLVKECKLAIAAVQRGELVNRIAAVPPPRGGAGSDKPVRRWESNHKFTTRSTYLFVSRDVTPLNAADMDWSTRFAIMCWLLWKRRCRLVLAPEEGYMGIFSQCHAIECWLVLASEEGYMGDILARCIQLVKECKLAIAAVQRVSPIDSKASVGGVFRDDQRRWLHGFARYIGRCDALFAELWAIHDCLIQAWESGFSQVVLESNCLEATRVVNSSSDALASSALVSSIKDLLTRDWRVVVRHVSRVRNRVADLLTARGRELGMNQSIFYNPPADFANVIEEELLVLHSNVSEAVGIG</sequence>
<dbReference type="Gene3D" id="3.30.420.10">
    <property type="entry name" value="Ribonuclease H-like superfamily/Ribonuclease H"/>
    <property type="match status" value="1"/>
</dbReference>
<keyword evidence="3" id="KW-1185">Reference proteome</keyword>
<dbReference type="InterPro" id="IPR044730">
    <property type="entry name" value="RNase_H-like_dom_plant"/>
</dbReference>
<evidence type="ECO:0000259" key="1">
    <source>
        <dbReference type="Pfam" id="PF13456"/>
    </source>
</evidence>
<dbReference type="InterPro" id="IPR002156">
    <property type="entry name" value="RNaseH_domain"/>
</dbReference>
<feature type="domain" description="RNase H type-1" evidence="1">
    <location>
        <begin position="244"/>
        <end position="352"/>
    </location>
</feature>
<proteinExistence type="predicted"/>
<dbReference type="PANTHER" id="PTHR47723">
    <property type="entry name" value="OS05G0353850 PROTEIN"/>
    <property type="match status" value="1"/>
</dbReference>
<reference evidence="2 3" key="1">
    <citation type="journal article" date="2024" name="G3 (Bethesda)">
        <title>Genome assembly of Hibiscus sabdariffa L. provides insights into metabolisms of medicinal natural products.</title>
        <authorList>
            <person name="Kim T."/>
        </authorList>
    </citation>
    <scope>NUCLEOTIDE SEQUENCE [LARGE SCALE GENOMIC DNA]</scope>
    <source>
        <strain evidence="2">TK-2024</strain>
        <tissue evidence="2">Old leaves</tissue>
    </source>
</reference>
<dbReference type="SUPFAM" id="SSF53098">
    <property type="entry name" value="Ribonuclease H-like"/>
    <property type="match status" value="1"/>
</dbReference>
<dbReference type="PANTHER" id="PTHR47723:SF13">
    <property type="entry name" value="PUTATIVE-RELATED"/>
    <property type="match status" value="1"/>
</dbReference>
<evidence type="ECO:0000313" key="3">
    <source>
        <dbReference type="Proteomes" id="UP001396334"/>
    </source>
</evidence>
<dbReference type="InterPro" id="IPR012337">
    <property type="entry name" value="RNaseH-like_sf"/>
</dbReference>